<evidence type="ECO:0000313" key="2">
    <source>
        <dbReference type="Proteomes" id="UP000828922"/>
    </source>
</evidence>
<evidence type="ECO:0000313" key="1">
    <source>
        <dbReference type="EMBL" id="KAH9556646.1"/>
    </source>
</evidence>
<dbReference type="EMBL" id="CM038913">
    <property type="protein sequence ID" value="KAH9556646.1"/>
    <property type="molecule type" value="Genomic_DNA"/>
</dbReference>
<keyword evidence="2" id="KW-1185">Reference proteome</keyword>
<name>A0ACB8HKB3_9BRYO</name>
<comment type="caution">
    <text evidence="1">The sequence shown here is derived from an EMBL/GenBank/DDBJ whole genome shotgun (WGS) entry which is preliminary data.</text>
</comment>
<accession>A0ACB8HKB3</accession>
<proteinExistence type="predicted"/>
<dbReference type="Proteomes" id="UP000828922">
    <property type="component" value="Linkage Group LG07"/>
</dbReference>
<sequence>MLLLSGRRTAHSYLKIPIAFDCTSFCYIRKQDDLAVLIRQTKLILWDEALMTNKLAFEVVDRTLRDLTDRNEPFGGIIFIMLGDFRQVFPVIPRGSHADIVYASIQNSYLWESVEVFHLSENMRASDAVVVHPNLGNCTFADWLLCLGNNELETIDEDYIKCPYMMVLPHADTQAMVVAIYPRLHEGQATNEYLHERAILAPHNKEVLLINAIVLSYLPSAQVNFLSADSAKDMEVANTYPSEFLNTLEVSGMPSHKLLLKIGAPVILLRNLDPLAGLCNGTCLIVRRFTMRVVEVEIIIGKGASNVAFIPRIKFISGNNGLPFTFARKQFPLRLAYAMTINKSQGQTLSHVGLHLGDDVFSHGQLYVAFSRAKAPANIKVLLPDTVHGRSGLMRNVVYEEALL</sequence>
<organism evidence="1 2">
    <name type="scientific">Sphagnum magellanicum</name>
    <dbReference type="NCBI Taxonomy" id="128215"/>
    <lineage>
        <taxon>Eukaryota</taxon>
        <taxon>Viridiplantae</taxon>
        <taxon>Streptophyta</taxon>
        <taxon>Embryophyta</taxon>
        <taxon>Bryophyta</taxon>
        <taxon>Sphagnophytina</taxon>
        <taxon>Sphagnopsida</taxon>
        <taxon>Sphagnales</taxon>
        <taxon>Sphagnaceae</taxon>
        <taxon>Sphagnum</taxon>
    </lineage>
</organism>
<gene>
    <name evidence="1" type="ORF">CY35_07G040500</name>
</gene>
<reference evidence="2" key="1">
    <citation type="journal article" date="2022" name="New Phytol.">
        <title>Phylogenomic structure and speciation in an emerging model: the Sphagnum magellanicum complex (Bryophyta).</title>
        <authorList>
            <person name="Shaw A.J."/>
            <person name="Piatkowski B."/>
            <person name="Duffy A.M."/>
            <person name="Aguero B."/>
            <person name="Imwattana K."/>
            <person name="Nieto-Lugilde M."/>
            <person name="Healey A."/>
            <person name="Weston D.J."/>
            <person name="Patel M.N."/>
            <person name="Schmutz J."/>
            <person name="Grimwood J."/>
            <person name="Yavitt J.B."/>
            <person name="Hassel K."/>
            <person name="Stenoien H.K."/>
            <person name="Flatberg K.I."/>
            <person name="Bickford C.P."/>
            <person name="Hicks K.A."/>
        </authorList>
    </citation>
    <scope>NUCLEOTIDE SEQUENCE [LARGE SCALE GENOMIC DNA]</scope>
</reference>
<protein>
    <submittedName>
        <fullName evidence="1">Uncharacterized protein</fullName>
    </submittedName>
</protein>